<evidence type="ECO:0000313" key="1">
    <source>
        <dbReference type="EMBL" id="MFD1482619.1"/>
    </source>
</evidence>
<gene>
    <name evidence="1" type="ORF">ACFQ5P_15085</name>
</gene>
<evidence type="ECO:0000313" key="2">
    <source>
        <dbReference type="Proteomes" id="UP001597302"/>
    </source>
</evidence>
<accession>A0ABW4DXZ1</accession>
<dbReference type="Proteomes" id="UP001597302">
    <property type="component" value="Unassembled WGS sequence"/>
</dbReference>
<protein>
    <submittedName>
        <fullName evidence="1">Uncharacterized protein</fullName>
    </submittedName>
</protein>
<proteinExistence type="predicted"/>
<dbReference type="RefSeq" id="WP_131574178.1">
    <property type="nucleotide sequence ID" value="NZ_CBCSAJ010000036.1"/>
</dbReference>
<organism evidence="1 2">
    <name type="scientific">Paracoccus nototheniae</name>
    <dbReference type="NCBI Taxonomy" id="2489002"/>
    <lineage>
        <taxon>Bacteria</taxon>
        <taxon>Pseudomonadati</taxon>
        <taxon>Pseudomonadota</taxon>
        <taxon>Alphaproteobacteria</taxon>
        <taxon>Rhodobacterales</taxon>
        <taxon>Paracoccaceae</taxon>
        <taxon>Paracoccus</taxon>
    </lineage>
</organism>
<name>A0ABW4DXZ1_9RHOB</name>
<sequence>MTPLLDLGNILGLVEGRIKDDNENSNRAEVWQGAHLSGSLQITLRSSECSEKREHGHHLAMVCFLGCTKAD</sequence>
<comment type="caution">
    <text evidence="1">The sequence shown here is derived from an EMBL/GenBank/DDBJ whole genome shotgun (WGS) entry which is preliminary data.</text>
</comment>
<dbReference type="EMBL" id="JBHTOQ010000032">
    <property type="protein sequence ID" value="MFD1482619.1"/>
    <property type="molecule type" value="Genomic_DNA"/>
</dbReference>
<reference evidence="2" key="1">
    <citation type="journal article" date="2019" name="Int. J. Syst. Evol. Microbiol.">
        <title>The Global Catalogue of Microorganisms (GCM) 10K type strain sequencing project: providing services to taxonomists for standard genome sequencing and annotation.</title>
        <authorList>
            <consortium name="The Broad Institute Genomics Platform"/>
            <consortium name="The Broad Institute Genome Sequencing Center for Infectious Disease"/>
            <person name="Wu L."/>
            <person name="Ma J."/>
        </authorList>
    </citation>
    <scope>NUCLEOTIDE SEQUENCE [LARGE SCALE GENOMIC DNA]</scope>
    <source>
        <strain evidence="2">CCM 8875</strain>
    </source>
</reference>
<keyword evidence="2" id="KW-1185">Reference proteome</keyword>